<comment type="subcellular location">
    <subcellularLocation>
        <location evidence="5">Cytoplasm</location>
    </subcellularLocation>
</comment>
<dbReference type="GO" id="GO:0004427">
    <property type="term" value="F:inorganic diphosphate phosphatase activity"/>
    <property type="evidence" value="ECO:0007669"/>
    <property type="project" value="UniProtKB-UniRule"/>
</dbReference>
<dbReference type="GO" id="GO:0000287">
    <property type="term" value="F:magnesium ion binding"/>
    <property type="evidence" value="ECO:0007669"/>
    <property type="project" value="UniProtKB-UniRule"/>
</dbReference>
<comment type="catalytic activity">
    <reaction evidence="5">
        <text>diphosphate + H2O = 2 phosphate + H(+)</text>
        <dbReference type="Rhea" id="RHEA:24576"/>
        <dbReference type="ChEBI" id="CHEBI:15377"/>
        <dbReference type="ChEBI" id="CHEBI:15378"/>
        <dbReference type="ChEBI" id="CHEBI:33019"/>
        <dbReference type="ChEBI" id="CHEBI:43474"/>
        <dbReference type="EC" id="3.6.1.1"/>
    </reaction>
</comment>
<keyword evidence="5" id="KW-0963">Cytoplasm</keyword>
<evidence type="ECO:0000313" key="6">
    <source>
        <dbReference type="EMBL" id="PZA11032.1"/>
    </source>
</evidence>
<dbReference type="OrthoDB" id="5187599at2"/>
<dbReference type="CDD" id="cd00412">
    <property type="entry name" value="pyrophosphatase"/>
    <property type="match status" value="1"/>
</dbReference>
<feature type="binding site" evidence="5">
    <location>
        <position position="71"/>
    </location>
    <ligand>
        <name>Mg(2+)</name>
        <dbReference type="ChEBI" id="CHEBI:18420"/>
        <label>1</label>
    </ligand>
</feature>
<reference evidence="6 7" key="1">
    <citation type="submission" date="2018-06" db="EMBL/GenBank/DDBJ databases">
        <title>Draft Whole-Genome Sequence of the purple photosynthetic bacterium Rhodospeudomonas palustris XCP.</title>
        <authorList>
            <person name="Rayyan A."/>
            <person name="Meyer T.E."/>
            <person name="Kyndt J.A."/>
        </authorList>
    </citation>
    <scope>NUCLEOTIDE SEQUENCE [LARGE SCALE GENOMIC DNA]</scope>
    <source>
        <strain evidence="6 7">XCP</strain>
    </source>
</reference>
<feature type="binding site" evidence="5">
    <location>
        <position position="103"/>
    </location>
    <ligand>
        <name>Mg(2+)</name>
        <dbReference type="ChEBI" id="CHEBI:18420"/>
        <label>1</label>
    </ligand>
</feature>
<dbReference type="Pfam" id="PF00719">
    <property type="entry name" value="Pyrophosphatase"/>
    <property type="match status" value="1"/>
</dbReference>
<comment type="cofactor">
    <cofactor evidence="1 5">
        <name>Mg(2+)</name>
        <dbReference type="ChEBI" id="CHEBI:18420"/>
    </cofactor>
</comment>
<keyword evidence="4 5" id="KW-0460">Magnesium</keyword>
<dbReference type="InterPro" id="IPR036649">
    <property type="entry name" value="Pyrophosphatase_sf"/>
</dbReference>
<feature type="binding site" evidence="5">
    <location>
        <position position="56"/>
    </location>
    <ligand>
        <name>substrate</name>
    </ligand>
</feature>
<comment type="function">
    <text evidence="5">Catalyzes the hydrolysis of inorganic pyrophosphate (PPi) forming two phosphate ions.</text>
</comment>
<protein>
    <recommendedName>
        <fullName evidence="5">Inorganic pyrophosphatase</fullName>
        <ecNumber evidence="5">3.6.1.1</ecNumber>
    </recommendedName>
    <alternativeName>
        <fullName evidence="5">Pyrophosphate phospho-hydrolase</fullName>
        <shortName evidence="5">PPase</shortName>
    </alternativeName>
</protein>
<feature type="binding site" evidence="5">
    <location>
        <position position="71"/>
    </location>
    <ligand>
        <name>Mg(2+)</name>
        <dbReference type="ChEBI" id="CHEBI:18420"/>
        <label>2</label>
    </ligand>
</feature>
<evidence type="ECO:0000256" key="3">
    <source>
        <dbReference type="ARBA" id="ARBA00022801"/>
    </source>
</evidence>
<proteinExistence type="inferred from homology"/>
<dbReference type="AlphaFoldDB" id="A0A323UDU5"/>
<organism evidence="6 7">
    <name type="scientific">Rhodopseudomonas palustris</name>
    <dbReference type="NCBI Taxonomy" id="1076"/>
    <lineage>
        <taxon>Bacteria</taxon>
        <taxon>Pseudomonadati</taxon>
        <taxon>Pseudomonadota</taxon>
        <taxon>Alphaproteobacteria</taxon>
        <taxon>Hyphomicrobiales</taxon>
        <taxon>Nitrobacteraceae</taxon>
        <taxon>Rhodopseudomonas</taxon>
    </lineage>
</organism>
<dbReference type="GO" id="GO:0005737">
    <property type="term" value="C:cytoplasm"/>
    <property type="evidence" value="ECO:0007669"/>
    <property type="project" value="UniProtKB-SubCell"/>
</dbReference>
<evidence type="ECO:0000313" key="7">
    <source>
        <dbReference type="Proteomes" id="UP000248134"/>
    </source>
</evidence>
<evidence type="ECO:0000256" key="1">
    <source>
        <dbReference type="ARBA" id="ARBA00001946"/>
    </source>
</evidence>
<comment type="subunit">
    <text evidence="5">Homohexamer.</text>
</comment>
<dbReference type="SUPFAM" id="SSF50324">
    <property type="entry name" value="Inorganic pyrophosphatase"/>
    <property type="match status" value="1"/>
</dbReference>
<dbReference type="HAMAP" id="MF_00209">
    <property type="entry name" value="Inorganic_PPase"/>
    <property type="match status" value="1"/>
</dbReference>
<feature type="binding site" evidence="5">
    <location>
        <position position="66"/>
    </location>
    <ligand>
        <name>Mg(2+)</name>
        <dbReference type="ChEBI" id="CHEBI:18420"/>
        <label>1</label>
    </ligand>
</feature>
<dbReference type="RefSeq" id="WP_110787123.1">
    <property type="nucleotide sequence ID" value="NZ_QKQS01000023.1"/>
</dbReference>
<name>A0A323UDU5_RHOPL</name>
<dbReference type="GO" id="GO:0006796">
    <property type="term" value="P:phosphate-containing compound metabolic process"/>
    <property type="evidence" value="ECO:0007669"/>
    <property type="project" value="InterPro"/>
</dbReference>
<dbReference type="PANTHER" id="PTHR10286">
    <property type="entry name" value="INORGANIC PYROPHOSPHATASE"/>
    <property type="match status" value="1"/>
</dbReference>
<accession>A0A323UDU5</accession>
<keyword evidence="3 5" id="KW-0378">Hydrolase</keyword>
<keyword evidence="2 5" id="KW-0479">Metal-binding</keyword>
<evidence type="ECO:0000256" key="4">
    <source>
        <dbReference type="ARBA" id="ARBA00022842"/>
    </source>
</evidence>
<feature type="binding site" evidence="5">
    <location>
        <position position="44"/>
    </location>
    <ligand>
        <name>substrate</name>
    </ligand>
</feature>
<comment type="similarity">
    <text evidence="5">Belongs to the PPase family.</text>
</comment>
<dbReference type="InterPro" id="IPR008162">
    <property type="entry name" value="Pyrophosphatase"/>
</dbReference>
<dbReference type="EC" id="3.6.1.1" evidence="5"/>
<sequence length="182" mass="20224">MRIDAIPVGVNPPYDVNVIIEVPVGGEPIKYEMDKAAGTLVVDRFLYTSMHYPGNYGFIPHTLSDDGDPCDVLVANTRGIVPGAVMSVRPVGVLYMSDEAGHDEKIIAVPSSKLTQRYDRIKTYSDLPEITLAQFQHFFEHYKDLEPGKWVKVVRWGGADEAHRLILEGLDRANKAKGQAKD</sequence>
<feature type="binding site" evidence="5">
    <location>
        <position position="30"/>
    </location>
    <ligand>
        <name>substrate</name>
    </ligand>
</feature>
<dbReference type="Proteomes" id="UP000248134">
    <property type="component" value="Unassembled WGS sequence"/>
</dbReference>
<dbReference type="EMBL" id="QKQS01000023">
    <property type="protein sequence ID" value="PZA11032.1"/>
    <property type="molecule type" value="Genomic_DNA"/>
</dbReference>
<dbReference type="Gene3D" id="3.90.80.10">
    <property type="entry name" value="Inorganic pyrophosphatase"/>
    <property type="match status" value="1"/>
</dbReference>
<gene>
    <name evidence="5" type="primary">ppa</name>
    <name evidence="6" type="ORF">DNX69_17035</name>
</gene>
<comment type="caution">
    <text evidence="6">The sequence shown here is derived from an EMBL/GenBank/DDBJ whole genome shotgun (WGS) entry which is preliminary data.</text>
</comment>
<evidence type="ECO:0000256" key="2">
    <source>
        <dbReference type="ARBA" id="ARBA00022723"/>
    </source>
</evidence>
<evidence type="ECO:0000256" key="5">
    <source>
        <dbReference type="HAMAP-Rule" id="MF_00209"/>
    </source>
</evidence>
<feature type="binding site" evidence="5">
    <location>
        <position position="142"/>
    </location>
    <ligand>
        <name>substrate</name>
    </ligand>
</feature>
<dbReference type="NCBIfam" id="NF002317">
    <property type="entry name" value="PRK01250.1"/>
    <property type="match status" value="1"/>
</dbReference>